<dbReference type="PROSITE" id="PS01040">
    <property type="entry name" value="SBP_BACTERIAL_5"/>
    <property type="match status" value="1"/>
</dbReference>
<dbReference type="InterPro" id="IPR023765">
    <property type="entry name" value="SBP_5_CS"/>
</dbReference>
<evidence type="ECO:0000313" key="7">
    <source>
        <dbReference type="Proteomes" id="UP001596407"/>
    </source>
</evidence>
<dbReference type="PIRSF" id="PIRSF002741">
    <property type="entry name" value="MppA"/>
    <property type="match status" value="1"/>
</dbReference>
<dbReference type="Pfam" id="PF00496">
    <property type="entry name" value="SBP_bac_5"/>
    <property type="match status" value="1"/>
</dbReference>
<feature type="domain" description="Solute-binding protein family 5" evidence="5">
    <location>
        <begin position="110"/>
        <end position="475"/>
    </location>
</feature>
<dbReference type="InterPro" id="IPR039424">
    <property type="entry name" value="SBP_5"/>
</dbReference>
<feature type="region of interest" description="Disordered" evidence="4">
    <location>
        <begin position="25"/>
        <end position="85"/>
    </location>
</feature>
<dbReference type="InterPro" id="IPR000914">
    <property type="entry name" value="SBP_5_dom"/>
</dbReference>
<keyword evidence="3" id="KW-0732">Signal</keyword>
<organism evidence="6 7">
    <name type="scientific">Halorussus caseinilyticus</name>
    <dbReference type="NCBI Taxonomy" id="3034025"/>
    <lineage>
        <taxon>Archaea</taxon>
        <taxon>Methanobacteriati</taxon>
        <taxon>Methanobacteriota</taxon>
        <taxon>Stenosarchaea group</taxon>
        <taxon>Halobacteria</taxon>
        <taxon>Halobacteriales</taxon>
        <taxon>Haladaptataceae</taxon>
        <taxon>Halorussus</taxon>
    </lineage>
</organism>
<reference evidence="6 7" key="1">
    <citation type="journal article" date="2019" name="Int. J. Syst. Evol. Microbiol.">
        <title>The Global Catalogue of Microorganisms (GCM) 10K type strain sequencing project: providing services to taxonomists for standard genome sequencing and annotation.</title>
        <authorList>
            <consortium name="The Broad Institute Genomics Platform"/>
            <consortium name="The Broad Institute Genome Sequencing Center for Infectious Disease"/>
            <person name="Wu L."/>
            <person name="Ma J."/>
        </authorList>
    </citation>
    <scope>NUCLEOTIDE SEQUENCE [LARGE SCALE GENOMIC DNA]</scope>
    <source>
        <strain evidence="6 7">DT72</strain>
    </source>
</reference>
<keyword evidence="2" id="KW-0813">Transport</keyword>
<evidence type="ECO:0000256" key="1">
    <source>
        <dbReference type="ARBA" id="ARBA00005695"/>
    </source>
</evidence>
<evidence type="ECO:0000256" key="2">
    <source>
        <dbReference type="ARBA" id="ARBA00022448"/>
    </source>
</evidence>
<dbReference type="Gene3D" id="3.10.105.10">
    <property type="entry name" value="Dipeptide-binding Protein, Domain 3"/>
    <property type="match status" value="1"/>
</dbReference>
<sequence>MATDDSVKRRSFLKAAGGAAAAATLAGCTGGDGEGDSTETTESTDGTTQSGETEETTEESSGEGGTLTFARGNDSGTLDFQNTTSGEDAKVTNQIYDGLIEFEPGKTSLKAGLATDWSVDGKTVSLTLREGVKFHNGDEFTAEDYVATYRRFVDKEYEYFPGQEYASSYGPYALGRWIDSVEKAGTYEVTIKLGQAYSPILKNLAMFCSKVHSLKAIKEHGKDLAKNPVGTGPFKFDNWDTGNQRIRLTKNENYWGETKAKVDEVVFTAIGSNTTRAQTLISGGADIIDGLGAQSSQIVDKSDKADLLEQPGINVGYMAFNMSKFEPFRKKKVRQAVNYAINTKNIVDTIFKGIASQASQPIPESVMGYNEDIDPYPQDLEKAKSLLEEAGYSDGFEFELATFKNPRTYNPSPKQAAQVVKSNLNEVGITVNIKTMPFNPFLDYTDNYKHDACFLGWMTDNGDPDNFYYALLHPGVDRSDVPDGQNWVNPDDHPDTINTLDAAAWANTEFMKLTEEAQASYKTSERKPKYQKAGEIFHEECPWVALDHAKDLRGVSSGVEGFMVPPIGGPFLNHVSLKQ</sequence>
<dbReference type="InterPro" id="IPR006311">
    <property type="entry name" value="TAT_signal"/>
</dbReference>
<dbReference type="Gene3D" id="3.40.190.10">
    <property type="entry name" value="Periplasmic binding protein-like II"/>
    <property type="match status" value="1"/>
</dbReference>
<feature type="compositionally biased region" description="Low complexity" evidence="4">
    <location>
        <begin position="40"/>
        <end position="51"/>
    </location>
</feature>
<dbReference type="EMBL" id="JBHSZH010000005">
    <property type="protein sequence ID" value="MFC7081629.1"/>
    <property type="molecule type" value="Genomic_DNA"/>
</dbReference>
<accession>A0ABD5WU80</accession>
<dbReference type="AlphaFoldDB" id="A0ABD5WU80"/>
<dbReference type="RefSeq" id="WP_276280429.1">
    <property type="nucleotide sequence ID" value="NZ_CP119809.1"/>
</dbReference>
<dbReference type="InterPro" id="IPR030678">
    <property type="entry name" value="Peptide/Ni-bd"/>
</dbReference>
<evidence type="ECO:0000256" key="4">
    <source>
        <dbReference type="SAM" id="MobiDB-lite"/>
    </source>
</evidence>
<dbReference type="GeneID" id="79305062"/>
<dbReference type="PANTHER" id="PTHR30290">
    <property type="entry name" value="PERIPLASMIC BINDING COMPONENT OF ABC TRANSPORTER"/>
    <property type="match status" value="1"/>
</dbReference>
<feature type="compositionally biased region" description="Polar residues" evidence="4">
    <location>
        <begin position="74"/>
        <end position="85"/>
    </location>
</feature>
<dbReference type="PROSITE" id="PS51318">
    <property type="entry name" value="TAT"/>
    <property type="match status" value="1"/>
</dbReference>
<gene>
    <name evidence="6" type="ORF">ACFQJ6_17520</name>
</gene>
<dbReference type="PANTHER" id="PTHR30290:SF9">
    <property type="entry name" value="OLIGOPEPTIDE-BINDING PROTEIN APPA"/>
    <property type="match status" value="1"/>
</dbReference>
<comment type="similarity">
    <text evidence="1">Belongs to the bacterial solute-binding protein 5 family.</text>
</comment>
<name>A0ABD5WU80_9EURY</name>
<dbReference type="SUPFAM" id="SSF53850">
    <property type="entry name" value="Periplasmic binding protein-like II"/>
    <property type="match status" value="1"/>
</dbReference>
<evidence type="ECO:0000313" key="6">
    <source>
        <dbReference type="EMBL" id="MFC7081629.1"/>
    </source>
</evidence>
<dbReference type="CDD" id="cd08493">
    <property type="entry name" value="PBP2_DppA_like"/>
    <property type="match status" value="1"/>
</dbReference>
<evidence type="ECO:0000259" key="5">
    <source>
        <dbReference type="Pfam" id="PF00496"/>
    </source>
</evidence>
<evidence type="ECO:0000256" key="3">
    <source>
        <dbReference type="ARBA" id="ARBA00022729"/>
    </source>
</evidence>
<feature type="compositionally biased region" description="Acidic residues" evidence="4">
    <location>
        <begin position="52"/>
        <end position="61"/>
    </location>
</feature>
<dbReference type="GO" id="GO:0042597">
    <property type="term" value="C:periplasmic space"/>
    <property type="evidence" value="ECO:0007669"/>
    <property type="project" value="UniProtKB-ARBA"/>
</dbReference>
<keyword evidence="7" id="KW-1185">Reference proteome</keyword>
<dbReference type="Gene3D" id="3.90.76.10">
    <property type="entry name" value="Dipeptide-binding Protein, Domain 1"/>
    <property type="match status" value="1"/>
</dbReference>
<dbReference type="Proteomes" id="UP001596407">
    <property type="component" value="Unassembled WGS sequence"/>
</dbReference>
<comment type="caution">
    <text evidence="6">The sequence shown here is derived from an EMBL/GenBank/DDBJ whole genome shotgun (WGS) entry which is preliminary data.</text>
</comment>
<proteinExistence type="inferred from homology"/>
<protein>
    <submittedName>
        <fullName evidence="6">ABC transporter substrate-binding protein</fullName>
    </submittedName>
</protein>